<evidence type="ECO:0000256" key="1">
    <source>
        <dbReference type="SAM" id="MobiDB-lite"/>
    </source>
</evidence>
<evidence type="ECO:0000313" key="3">
    <source>
        <dbReference type="EMBL" id="KFK27845.1"/>
    </source>
</evidence>
<dbReference type="Gramene" id="KFK27845">
    <property type="protein sequence ID" value="KFK27845"/>
    <property type="gene ID" value="AALP_AA8G437400"/>
</dbReference>
<feature type="compositionally biased region" description="Basic residues" evidence="1">
    <location>
        <begin position="490"/>
        <end position="500"/>
    </location>
</feature>
<dbReference type="Proteomes" id="UP000029120">
    <property type="component" value="Chromosome 8"/>
</dbReference>
<protein>
    <recommendedName>
        <fullName evidence="2">DUF4283 domain-containing protein</fullName>
    </recommendedName>
</protein>
<dbReference type="PANTHER" id="PTHR31286">
    <property type="entry name" value="GLYCINE-RICH CELL WALL STRUCTURAL PROTEIN 1.8-LIKE"/>
    <property type="match status" value="1"/>
</dbReference>
<organism evidence="3 4">
    <name type="scientific">Arabis alpina</name>
    <name type="common">Alpine rock-cress</name>
    <dbReference type="NCBI Taxonomy" id="50452"/>
    <lineage>
        <taxon>Eukaryota</taxon>
        <taxon>Viridiplantae</taxon>
        <taxon>Streptophyta</taxon>
        <taxon>Embryophyta</taxon>
        <taxon>Tracheophyta</taxon>
        <taxon>Spermatophyta</taxon>
        <taxon>Magnoliopsida</taxon>
        <taxon>eudicotyledons</taxon>
        <taxon>Gunneridae</taxon>
        <taxon>Pentapetalae</taxon>
        <taxon>rosids</taxon>
        <taxon>malvids</taxon>
        <taxon>Brassicales</taxon>
        <taxon>Brassicaceae</taxon>
        <taxon>Arabideae</taxon>
        <taxon>Arabis</taxon>
    </lineage>
</organism>
<sequence>MPKPPKKPPKQLSPSPTKSLDPISSSEASPKKPVLLEVSVGPSSESLPELALASPFAPLVSDLAVPEVQASPELVLTTVKAASTAVPEVPQSSTVVISAQVNQAEDPITVKPAFVGAPVIPEQKAASPADSWANLFTGSTRKLEKKGKAFTLPSGEACVTIPNSVIEKNRKSWECFILGQFYSDPPSQGKLHNIVNGIWSRNYRDVTVSKMEGHAFLFRIPNNATRTRLLNQRLWQIEGQTMFVAKWEPGVVPAKPELSSAPIWLELRQVPFQFFNEEGLEHIASLVGHPKAMHPSTANKTNLEVAKVFTLIDPRKPLPEAVNVRFESGAIARVMVSSPWMPPVCPHSKEVGHSLKRCKLAPPLCSACSSRTHETEKCQKQNNPPLANSPSRRVKAKQKIDAPPLRTPEETSTTMGSSITTVLQLGESTLGNASATAPGESNIWTVVKKKKGASVSQSEVESDSSDINTSNSQKGSEESSDHQEHDQKAIKKTKKKKRESRGKGPNPT</sequence>
<dbReference type="AlphaFoldDB" id="A0A087GD93"/>
<gene>
    <name evidence="3" type="ordered locus">AALP_Aa8g437400</name>
</gene>
<feature type="compositionally biased region" description="Low complexity" evidence="1">
    <location>
        <begin position="10"/>
        <end position="19"/>
    </location>
</feature>
<dbReference type="EMBL" id="CM002876">
    <property type="protein sequence ID" value="KFK27845.1"/>
    <property type="molecule type" value="Genomic_DNA"/>
</dbReference>
<dbReference type="Pfam" id="PF14111">
    <property type="entry name" value="DUF4283"/>
    <property type="match status" value="1"/>
</dbReference>
<feature type="region of interest" description="Disordered" evidence="1">
    <location>
        <begin position="450"/>
        <end position="508"/>
    </location>
</feature>
<feature type="compositionally biased region" description="Basic and acidic residues" evidence="1">
    <location>
        <begin position="475"/>
        <end position="489"/>
    </location>
</feature>
<dbReference type="InterPro" id="IPR025558">
    <property type="entry name" value="DUF4283"/>
</dbReference>
<feature type="compositionally biased region" description="Polar residues" evidence="1">
    <location>
        <begin position="380"/>
        <end position="391"/>
    </location>
</feature>
<feature type="region of interest" description="Disordered" evidence="1">
    <location>
        <begin position="1"/>
        <end position="32"/>
    </location>
</feature>
<accession>A0A087GD93</accession>
<proteinExistence type="predicted"/>
<evidence type="ECO:0000259" key="2">
    <source>
        <dbReference type="Pfam" id="PF14111"/>
    </source>
</evidence>
<feature type="region of interest" description="Disordered" evidence="1">
    <location>
        <begin position="373"/>
        <end position="417"/>
    </location>
</feature>
<dbReference type="InterPro" id="IPR040256">
    <property type="entry name" value="At4g02000-like"/>
</dbReference>
<dbReference type="PANTHER" id="PTHR31286:SF55">
    <property type="entry name" value="DUF4283 DOMAIN-CONTAINING PROTEIN"/>
    <property type="match status" value="1"/>
</dbReference>
<keyword evidence="4" id="KW-1185">Reference proteome</keyword>
<dbReference type="OrthoDB" id="1939300at2759"/>
<name>A0A087GD93_ARAAL</name>
<dbReference type="OMA" id="IFTSAYY"/>
<reference evidence="4" key="1">
    <citation type="journal article" date="2015" name="Nat. Plants">
        <title>Genome expansion of Arabis alpina linked with retrotransposition and reduced symmetric DNA methylation.</title>
        <authorList>
            <person name="Willing E.M."/>
            <person name="Rawat V."/>
            <person name="Mandakova T."/>
            <person name="Maumus F."/>
            <person name="James G.V."/>
            <person name="Nordstroem K.J."/>
            <person name="Becker C."/>
            <person name="Warthmann N."/>
            <person name="Chica C."/>
            <person name="Szarzynska B."/>
            <person name="Zytnicki M."/>
            <person name="Albani M.C."/>
            <person name="Kiefer C."/>
            <person name="Bergonzi S."/>
            <person name="Castaings L."/>
            <person name="Mateos J.L."/>
            <person name="Berns M.C."/>
            <person name="Bujdoso N."/>
            <person name="Piofczyk T."/>
            <person name="de Lorenzo L."/>
            <person name="Barrero-Sicilia C."/>
            <person name="Mateos I."/>
            <person name="Piednoel M."/>
            <person name="Hagmann J."/>
            <person name="Chen-Min-Tao R."/>
            <person name="Iglesias-Fernandez R."/>
            <person name="Schuster S.C."/>
            <person name="Alonso-Blanco C."/>
            <person name="Roudier F."/>
            <person name="Carbonero P."/>
            <person name="Paz-Ares J."/>
            <person name="Davis S.J."/>
            <person name="Pecinka A."/>
            <person name="Quesneville H."/>
            <person name="Colot V."/>
            <person name="Lysak M.A."/>
            <person name="Weigel D."/>
            <person name="Coupland G."/>
            <person name="Schneeberger K."/>
        </authorList>
    </citation>
    <scope>NUCLEOTIDE SEQUENCE [LARGE SCALE GENOMIC DNA]</scope>
    <source>
        <strain evidence="4">cv. Pajares</strain>
    </source>
</reference>
<dbReference type="eggNOG" id="KOG1075">
    <property type="taxonomic scope" value="Eukaryota"/>
</dbReference>
<evidence type="ECO:0000313" key="4">
    <source>
        <dbReference type="Proteomes" id="UP000029120"/>
    </source>
</evidence>
<feature type="domain" description="DUF4283" evidence="2">
    <location>
        <begin position="171"/>
        <end position="254"/>
    </location>
</feature>